<evidence type="ECO:0000313" key="2">
    <source>
        <dbReference type="EMBL" id="NEW57469.1"/>
    </source>
</evidence>
<feature type="domain" description="DUF4440" evidence="1">
    <location>
        <begin position="8"/>
        <end position="118"/>
    </location>
</feature>
<dbReference type="NCBIfam" id="TIGR02246">
    <property type="entry name" value="SgcJ/EcaC family oxidoreductase"/>
    <property type="match status" value="1"/>
</dbReference>
<organism evidence="2 3">
    <name type="scientific">Nocardia cyriacigeorgica</name>
    <dbReference type="NCBI Taxonomy" id="135487"/>
    <lineage>
        <taxon>Bacteria</taxon>
        <taxon>Bacillati</taxon>
        <taxon>Actinomycetota</taxon>
        <taxon>Actinomycetes</taxon>
        <taxon>Mycobacteriales</taxon>
        <taxon>Nocardiaceae</taxon>
        <taxon>Nocardia</taxon>
    </lineage>
</organism>
<dbReference type="InterPro" id="IPR011944">
    <property type="entry name" value="Steroid_delta5-4_isomerase"/>
</dbReference>
<dbReference type="Pfam" id="PF14534">
    <property type="entry name" value="DUF4440"/>
    <property type="match status" value="1"/>
</dbReference>
<comment type="caution">
    <text evidence="2">The sequence shown here is derived from an EMBL/GenBank/DDBJ whole genome shotgun (WGS) entry which is preliminary data.</text>
</comment>
<accession>A0ABX0CLS0</accession>
<dbReference type="Proteomes" id="UP000470876">
    <property type="component" value="Unassembled WGS sequence"/>
</dbReference>
<protein>
    <submittedName>
        <fullName evidence="2">SgcJ/EcaC family oxidoreductase</fullName>
    </submittedName>
</protein>
<dbReference type="InterPro" id="IPR027843">
    <property type="entry name" value="DUF4440"/>
</dbReference>
<sequence>MSNAALNLLDRYENAFNTNDADAMNALFWEDSAFINFSGGLVADRDELLAKQRFVFAVGGPLHEVSVRYEHEMTIELTPAVMQIVARQRTRDGVDPARDPMHGVIILTAEFRDDEWRIRTGQNTPVSGV</sequence>
<dbReference type="Gene3D" id="3.10.450.50">
    <property type="match status" value="1"/>
</dbReference>
<gene>
    <name evidence="2" type="ORF">GV794_17665</name>
</gene>
<dbReference type="InterPro" id="IPR032710">
    <property type="entry name" value="NTF2-like_dom_sf"/>
</dbReference>
<dbReference type="SUPFAM" id="SSF54427">
    <property type="entry name" value="NTF2-like"/>
    <property type="match status" value="1"/>
</dbReference>
<dbReference type="EMBL" id="JAAGUX010000031">
    <property type="protein sequence ID" value="NEW57469.1"/>
    <property type="molecule type" value="Genomic_DNA"/>
</dbReference>
<proteinExistence type="predicted"/>
<reference evidence="2 3" key="1">
    <citation type="submission" date="2020-01" db="EMBL/GenBank/DDBJ databases">
        <title>Genetics and antimicrobial susceptibilities of Nocardia species isolated from the soil; a comparison with species isolated from humans.</title>
        <authorList>
            <person name="Carrasco G."/>
            <person name="Monzon S."/>
            <person name="Sansegundo M."/>
            <person name="Garcia E."/>
            <person name="Garrido N."/>
            <person name="Medina M.J."/>
            <person name="Villalon P."/>
            <person name="Ramirez-Arocha A.C."/>
            <person name="Jimenez P."/>
            <person name="Cuesta I."/>
            <person name="Valdezate S."/>
        </authorList>
    </citation>
    <scope>NUCLEOTIDE SEQUENCE [LARGE SCALE GENOMIC DNA]</scope>
    <source>
        <strain evidence="2 3">CNM20110649</strain>
    </source>
</reference>
<evidence type="ECO:0000313" key="3">
    <source>
        <dbReference type="Proteomes" id="UP000470876"/>
    </source>
</evidence>
<dbReference type="RefSeq" id="WP_163822256.1">
    <property type="nucleotide sequence ID" value="NZ_JAAGUX010000031.1"/>
</dbReference>
<name>A0ABX0CLS0_9NOCA</name>
<keyword evidence="3" id="KW-1185">Reference proteome</keyword>
<evidence type="ECO:0000259" key="1">
    <source>
        <dbReference type="Pfam" id="PF14534"/>
    </source>
</evidence>